<dbReference type="Proteomes" id="UP000199415">
    <property type="component" value="Unassembled WGS sequence"/>
</dbReference>
<dbReference type="PROSITE" id="PS51009">
    <property type="entry name" value="CYTCII"/>
    <property type="match status" value="1"/>
</dbReference>
<dbReference type="AlphaFoldDB" id="A0A1G7QRA2"/>
<name>A0A1G7QRA2_9PROT</name>
<dbReference type="InterPro" id="IPR002321">
    <property type="entry name" value="Cyt_c_II"/>
</dbReference>
<dbReference type="SUPFAM" id="SSF47175">
    <property type="entry name" value="Cytochromes"/>
    <property type="match status" value="1"/>
</dbReference>
<feature type="chain" id="PRO_5011649324" evidence="1">
    <location>
        <begin position="25"/>
        <end position="156"/>
    </location>
</feature>
<sequence length="156" mass="16993">MTPAKSVCALTMLAAILAASPTSAGDGPQPVGPKLPAKVRGLLIQEMNAVLDATHDILDALVRGRDEVVAEKAQAIHDSFILKQEMTAADRRAFRDAVPEAFVARDKAFHELTADLAEAARDRDRARQHRLFRDMTEACTACHARYAPNRFPGFGE</sequence>
<organism evidence="2 3">
    <name type="scientific">Limimonas halophila</name>
    <dbReference type="NCBI Taxonomy" id="1082479"/>
    <lineage>
        <taxon>Bacteria</taxon>
        <taxon>Pseudomonadati</taxon>
        <taxon>Pseudomonadota</taxon>
        <taxon>Alphaproteobacteria</taxon>
        <taxon>Rhodospirillales</taxon>
        <taxon>Rhodovibrionaceae</taxon>
        <taxon>Limimonas</taxon>
    </lineage>
</organism>
<feature type="signal peptide" evidence="1">
    <location>
        <begin position="1"/>
        <end position="24"/>
    </location>
</feature>
<gene>
    <name evidence="2" type="ORF">SAMN05216241_104112</name>
</gene>
<accession>A0A1G7QRA2</accession>
<dbReference type="RefSeq" id="WP_176758571.1">
    <property type="nucleotide sequence ID" value="NZ_FNCE01000004.1"/>
</dbReference>
<protein>
    <submittedName>
        <fullName evidence="2">Cytochrome C</fullName>
    </submittedName>
</protein>
<dbReference type="GO" id="GO:0022900">
    <property type="term" value="P:electron transport chain"/>
    <property type="evidence" value="ECO:0007669"/>
    <property type="project" value="InterPro"/>
</dbReference>
<dbReference type="Pfam" id="PF01322">
    <property type="entry name" value="Cytochrom_C_2"/>
    <property type="match status" value="1"/>
</dbReference>
<dbReference type="GO" id="GO:0009055">
    <property type="term" value="F:electron transfer activity"/>
    <property type="evidence" value="ECO:0007669"/>
    <property type="project" value="InterPro"/>
</dbReference>
<keyword evidence="3" id="KW-1185">Reference proteome</keyword>
<dbReference type="Gene3D" id="1.20.120.10">
    <property type="entry name" value="Cytochrome c/b562"/>
    <property type="match status" value="1"/>
</dbReference>
<evidence type="ECO:0000313" key="3">
    <source>
        <dbReference type="Proteomes" id="UP000199415"/>
    </source>
</evidence>
<keyword evidence="1" id="KW-0732">Signal</keyword>
<dbReference type="EMBL" id="FNCE01000004">
    <property type="protein sequence ID" value="SDG01013.1"/>
    <property type="molecule type" value="Genomic_DNA"/>
</dbReference>
<dbReference type="InterPro" id="IPR010980">
    <property type="entry name" value="Cyt_c/b562"/>
</dbReference>
<dbReference type="GO" id="GO:0020037">
    <property type="term" value="F:heme binding"/>
    <property type="evidence" value="ECO:0007669"/>
    <property type="project" value="InterPro"/>
</dbReference>
<proteinExistence type="predicted"/>
<dbReference type="GO" id="GO:0005506">
    <property type="term" value="F:iron ion binding"/>
    <property type="evidence" value="ECO:0007669"/>
    <property type="project" value="InterPro"/>
</dbReference>
<reference evidence="2 3" key="1">
    <citation type="submission" date="2016-10" db="EMBL/GenBank/DDBJ databases">
        <authorList>
            <person name="de Groot N.N."/>
        </authorList>
    </citation>
    <scope>NUCLEOTIDE SEQUENCE [LARGE SCALE GENOMIC DNA]</scope>
    <source>
        <strain evidence="2 3">DSM 25584</strain>
    </source>
</reference>
<evidence type="ECO:0000313" key="2">
    <source>
        <dbReference type="EMBL" id="SDG01013.1"/>
    </source>
</evidence>
<evidence type="ECO:0000256" key="1">
    <source>
        <dbReference type="SAM" id="SignalP"/>
    </source>
</evidence>